<feature type="compositionally biased region" description="Polar residues" evidence="3">
    <location>
        <begin position="293"/>
        <end position="312"/>
    </location>
</feature>
<evidence type="ECO:0000313" key="7">
    <source>
        <dbReference type="EMBL" id="CAH0402252.1"/>
    </source>
</evidence>
<feature type="compositionally biased region" description="Basic and acidic residues" evidence="3">
    <location>
        <begin position="431"/>
        <end position="441"/>
    </location>
</feature>
<reference evidence="7" key="1">
    <citation type="submission" date="2021-12" db="EMBL/GenBank/DDBJ databases">
        <authorList>
            <person name="King R."/>
        </authorList>
    </citation>
    <scope>NUCLEOTIDE SEQUENCE</scope>
</reference>
<dbReference type="SMART" id="SM00545">
    <property type="entry name" value="JmjN"/>
    <property type="match status" value="1"/>
</dbReference>
<feature type="compositionally biased region" description="Basic and acidic residues" evidence="3">
    <location>
        <begin position="242"/>
        <end position="252"/>
    </location>
</feature>
<evidence type="ECO:0000259" key="6">
    <source>
        <dbReference type="PROSITE" id="PS51184"/>
    </source>
</evidence>
<dbReference type="Gene3D" id="2.60.120.650">
    <property type="entry name" value="Cupin"/>
    <property type="match status" value="1"/>
</dbReference>
<dbReference type="InterPro" id="IPR001606">
    <property type="entry name" value="ARID_dom"/>
</dbReference>
<dbReference type="Pfam" id="PF02373">
    <property type="entry name" value="JmjC"/>
    <property type="match status" value="1"/>
</dbReference>
<comment type="subcellular location">
    <subcellularLocation>
        <location evidence="1">Nucleus</location>
    </subcellularLocation>
</comment>
<feature type="compositionally biased region" description="Polar residues" evidence="3">
    <location>
        <begin position="709"/>
        <end position="727"/>
    </location>
</feature>
<dbReference type="SUPFAM" id="SSF46774">
    <property type="entry name" value="ARID-like"/>
    <property type="match status" value="1"/>
</dbReference>
<dbReference type="PANTHER" id="PTHR10694:SF113">
    <property type="entry name" value="PROTEIN JUMONJI"/>
    <property type="match status" value="1"/>
</dbReference>
<feature type="domain" description="ARID" evidence="4">
    <location>
        <begin position="841"/>
        <end position="932"/>
    </location>
</feature>
<dbReference type="Gene3D" id="1.10.150.60">
    <property type="entry name" value="ARID DNA-binding domain"/>
    <property type="match status" value="1"/>
</dbReference>
<dbReference type="EMBL" id="OU963913">
    <property type="protein sequence ID" value="CAH0402252.1"/>
    <property type="molecule type" value="Genomic_DNA"/>
</dbReference>
<protein>
    <recommendedName>
        <fullName evidence="9">ARID domain-containing protein</fullName>
    </recommendedName>
</protein>
<dbReference type="SMART" id="SM01014">
    <property type="entry name" value="ARID"/>
    <property type="match status" value="1"/>
</dbReference>
<feature type="region of interest" description="Disordered" evidence="3">
    <location>
        <begin position="1"/>
        <end position="38"/>
    </location>
</feature>
<feature type="domain" description="JmjN" evidence="5">
    <location>
        <begin position="777"/>
        <end position="818"/>
    </location>
</feature>
<feature type="region of interest" description="Disordered" evidence="3">
    <location>
        <begin position="660"/>
        <end position="767"/>
    </location>
</feature>
<feature type="region of interest" description="Disordered" evidence="3">
    <location>
        <begin position="1379"/>
        <end position="1402"/>
    </location>
</feature>
<dbReference type="Pfam" id="PF02375">
    <property type="entry name" value="JmjN"/>
    <property type="match status" value="1"/>
</dbReference>
<feature type="compositionally biased region" description="Basic and acidic residues" evidence="3">
    <location>
        <begin position="260"/>
        <end position="269"/>
    </location>
</feature>
<organism evidence="7 8">
    <name type="scientific">Chilo suppressalis</name>
    <name type="common">Asiatic rice borer moth</name>
    <dbReference type="NCBI Taxonomy" id="168631"/>
    <lineage>
        <taxon>Eukaryota</taxon>
        <taxon>Metazoa</taxon>
        <taxon>Ecdysozoa</taxon>
        <taxon>Arthropoda</taxon>
        <taxon>Hexapoda</taxon>
        <taxon>Insecta</taxon>
        <taxon>Pterygota</taxon>
        <taxon>Neoptera</taxon>
        <taxon>Endopterygota</taxon>
        <taxon>Lepidoptera</taxon>
        <taxon>Glossata</taxon>
        <taxon>Ditrysia</taxon>
        <taxon>Pyraloidea</taxon>
        <taxon>Crambidae</taxon>
        <taxon>Crambinae</taxon>
        <taxon>Chilo</taxon>
    </lineage>
</organism>
<feature type="compositionally biased region" description="Polar residues" evidence="3">
    <location>
        <begin position="1390"/>
        <end position="1402"/>
    </location>
</feature>
<feature type="region of interest" description="Disordered" evidence="3">
    <location>
        <begin position="82"/>
        <end position="106"/>
    </location>
</feature>
<dbReference type="InterPro" id="IPR004198">
    <property type="entry name" value="Znf_C5HC2"/>
</dbReference>
<dbReference type="PANTHER" id="PTHR10694">
    <property type="entry name" value="LYSINE-SPECIFIC DEMETHYLASE"/>
    <property type="match status" value="1"/>
</dbReference>
<dbReference type="SMART" id="SM00558">
    <property type="entry name" value="JmjC"/>
    <property type="match status" value="1"/>
</dbReference>
<keyword evidence="8" id="KW-1185">Reference proteome</keyword>
<evidence type="ECO:0000259" key="4">
    <source>
        <dbReference type="PROSITE" id="PS51011"/>
    </source>
</evidence>
<dbReference type="Pfam" id="PF02928">
    <property type="entry name" value="zf-C5HC2"/>
    <property type="match status" value="1"/>
</dbReference>
<feature type="region of interest" description="Disordered" evidence="3">
    <location>
        <begin position="461"/>
        <end position="489"/>
    </location>
</feature>
<keyword evidence="2" id="KW-0539">Nucleus</keyword>
<dbReference type="SUPFAM" id="SSF51197">
    <property type="entry name" value="Clavaminate synthase-like"/>
    <property type="match status" value="1"/>
</dbReference>
<evidence type="ECO:0000256" key="1">
    <source>
        <dbReference type="ARBA" id="ARBA00004123"/>
    </source>
</evidence>
<sequence>MKRKVQAQRKFAQGAYIPPSANSNPPPERRGGHLADPQPLEQKNVFYNKMSADMLLDIISFQNLHQRPEPVVVLKRLSKGHEKPEPLPVTIDNDSGREATRRPAQPRKNTMLLRSRNRHTFKTRKIAQKAKKRVRRRILKKVVPPPPKALLRKRKLPTLTDGYDLEDDKPLKFFASSSGSLRSDATKRRRLKIGSEAKVLKHKSSKVVVKELRSVSALKKNPIRVAVKRTVRIPSVSKPNLRSRDVKRSPEKSKHKGKRQRVETKDTRPSRSVTPPLQKSPIAEPKTKRLSVPATTLQSPSTSNAINEDLPSLSTAVNGTYPSEGISVEGWLDSAQPSTPERKSRSFKMPLRPNRRRDDAKVVKKIAKLNPAKVKKLNVKVSRKSSADSLVLPVDNAEKIIKKSVKEPAPSPETCEPLKKEHILENSTTRRHSEPKSDEKPSQNAAIEGWLQNSLGNSNEFKSPILPAKRAVPGPKPPEDSLDPSLRSRSVDSICSSERFRSVKDIVNAGEHELESRCKQRNCQACCRVNKLRQLKNIVQKSTNKRADVYEFNDDTAVCSMGIYRGLRVPQRDTPSSSTSSLSSLANAPEDQPVYLDVFPNGTHIIQITDLNKKNRIMRASVVPKSEADIRNEFSLIEHENLLDQLLEIKLFNLQKIVHSADKSSNERSKVLDNNKPSDVIVIPDESGTESDDADVTLGSIRTRRRAESTNVPKESQTNPTSQQSDRVNALPKKNAKAVTKKATESTSAPKNTSQNDTPPDNVGFPRELDSARLVDAPVFYPTEAEFNDPIAYFEKISATAAKFGLCKVVAPNSFRPSCSVSDEIRFNVSNQYVARLYRRWGAAARETCAIRAYLAAHSVTLTRAPLYEGIEVNLPKLYHIVQRNGGLKNVIEKKRWGRVAEEMHYTRAPNAEKRLDQLYVKYLLPYDTLSTQERQEMMDAVERCWDKKNRKMLERALNPLHRQKRLLGESDSSDDAEEEDDMAWALAEAEDCVVSGRSMTLATFKKVANSAMETLFPNSEQPSPSEVEREYWRLVLLGTEHVCVNAASIDTGEDGHGFTKNKADPYGRHPWNLKMLSQNPGNVLRSMGPVLGVTVPTLHVGMVLSTSCWHRDPHALPWADYVHAGPPTIWYGIPDEQSGNFRKAVETLCPTSCQNKSIWLPSDITMIPPSLLREHNVSLSRVVQNPGEFIFVFPKAYSCSICTGYTQSESVYFATASWLDSMTQVFQEVKESCEPTMFSLEQVVLGVARDGRVSPSVLDAALPVLRTIISKETDNRHALKAEGIACTDAQSNKVRQPKKRPAGAWNVREQDECEICRSTLYLSKVVGLTGKRSAVCLEHALRLLSTGHSAADGTLVSHVSLHELQDALTAAESMQITLNAGGSKAPRRTTPNTAASKNKSD</sequence>
<dbReference type="InterPro" id="IPR003349">
    <property type="entry name" value="JmjN"/>
</dbReference>
<feature type="compositionally biased region" description="Polar residues" evidence="3">
    <location>
        <begin position="745"/>
        <end position="759"/>
    </location>
</feature>
<dbReference type="SMART" id="SM00501">
    <property type="entry name" value="BRIGHT"/>
    <property type="match status" value="1"/>
</dbReference>
<feature type="compositionally biased region" description="Basic and acidic residues" evidence="3">
    <location>
        <begin position="660"/>
        <end position="673"/>
    </location>
</feature>
<feature type="region of interest" description="Disordered" evidence="3">
    <location>
        <begin position="234"/>
        <end position="312"/>
    </location>
</feature>
<gene>
    <name evidence="7" type="ORF">CHILSU_LOCUS5496</name>
</gene>
<dbReference type="PROSITE" id="PS51184">
    <property type="entry name" value="JMJC"/>
    <property type="match status" value="1"/>
</dbReference>
<feature type="domain" description="JmjC" evidence="6">
    <location>
        <begin position="1066"/>
        <end position="1231"/>
    </location>
</feature>
<proteinExistence type="predicted"/>
<dbReference type="Proteomes" id="UP001153292">
    <property type="component" value="Chromosome 20"/>
</dbReference>
<dbReference type="InterPro" id="IPR003347">
    <property type="entry name" value="JmjC_dom"/>
</dbReference>
<evidence type="ECO:0000313" key="8">
    <source>
        <dbReference type="Proteomes" id="UP001153292"/>
    </source>
</evidence>
<dbReference type="Pfam" id="PF01388">
    <property type="entry name" value="ARID"/>
    <property type="match status" value="1"/>
</dbReference>
<evidence type="ECO:0008006" key="9">
    <source>
        <dbReference type="Google" id="ProtNLM"/>
    </source>
</evidence>
<evidence type="ECO:0000256" key="3">
    <source>
        <dbReference type="SAM" id="MobiDB-lite"/>
    </source>
</evidence>
<feature type="region of interest" description="Disordered" evidence="3">
    <location>
        <begin position="331"/>
        <end position="359"/>
    </location>
</feature>
<dbReference type="InterPro" id="IPR036431">
    <property type="entry name" value="ARID_dom_sf"/>
</dbReference>
<accession>A0ABN8B2Y8</accession>
<evidence type="ECO:0000259" key="5">
    <source>
        <dbReference type="PROSITE" id="PS51183"/>
    </source>
</evidence>
<dbReference type="PROSITE" id="PS51183">
    <property type="entry name" value="JMJN"/>
    <property type="match status" value="1"/>
</dbReference>
<feature type="region of interest" description="Disordered" evidence="3">
    <location>
        <begin position="422"/>
        <end position="443"/>
    </location>
</feature>
<evidence type="ECO:0000256" key="2">
    <source>
        <dbReference type="ARBA" id="ARBA00023242"/>
    </source>
</evidence>
<name>A0ABN8B2Y8_CHISP</name>
<dbReference type="PROSITE" id="PS51011">
    <property type="entry name" value="ARID"/>
    <property type="match status" value="1"/>
</dbReference>